<evidence type="ECO:0000313" key="2">
    <source>
        <dbReference type="EMBL" id="PVE12592.1"/>
    </source>
</evidence>
<feature type="compositionally biased region" description="Pro residues" evidence="1">
    <location>
        <begin position="91"/>
        <end position="112"/>
    </location>
</feature>
<dbReference type="RefSeq" id="WP_051745463.1">
    <property type="nucleotide sequence ID" value="NZ_AZSP01000071.1"/>
</dbReference>
<protein>
    <submittedName>
        <fullName evidence="2">Uncharacterized protein</fullName>
    </submittedName>
</protein>
<keyword evidence="3" id="KW-1185">Reference proteome</keyword>
<feature type="region of interest" description="Disordered" evidence="1">
    <location>
        <begin position="138"/>
        <end position="157"/>
    </location>
</feature>
<sequence length="258" mass="27992">MDPRELWERNTVLAEAFCASDERVRQAQSVLDEAQAERSRTLAAFSVTVGNDGAVADLMGLNEREVRVARRTVGREDARSVAEELLIRGAQPPPPPLTPQAPQGPPQTPPAQPSQTPTTQAPMHDPGVDTFSVSEVQLPQPRGEMPPQPDSMPQDAQTVAAPTVFHTPAVEETVIWSASMDSVLLWSWKSGLDLQTVAAELGLDLRALLLRVQTLANDGLLTPRTPPSDSGQSGRHRRHEDPYAALISPATTPFPVYH</sequence>
<feature type="compositionally biased region" description="Low complexity" evidence="1">
    <location>
        <begin position="113"/>
        <end position="122"/>
    </location>
</feature>
<gene>
    <name evidence="2" type="ORF">Y717_30890</name>
</gene>
<dbReference type="AlphaFoldDB" id="A0A2T7TBX6"/>
<accession>A0A2T7TBX6</accession>
<organism evidence="2 3">
    <name type="scientific">Streptomyces scopuliridis RB72</name>
    <dbReference type="NCBI Taxonomy" id="1440053"/>
    <lineage>
        <taxon>Bacteria</taxon>
        <taxon>Bacillati</taxon>
        <taxon>Actinomycetota</taxon>
        <taxon>Actinomycetes</taxon>
        <taxon>Kitasatosporales</taxon>
        <taxon>Streptomycetaceae</taxon>
        <taxon>Streptomyces</taxon>
    </lineage>
</organism>
<comment type="caution">
    <text evidence="2">The sequence shown here is derived from an EMBL/GenBank/DDBJ whole genome shotgun (WGS) entry which is preliminary data.</text>
</comment>
<dbReference type="Proteomes" id="UP000245992">
    <property type="component" value="Unassembled WGS sequence"/>
</dbReference>
<reference evidence="2 3" key="1">
    <citation type="submission" date="2013-12" db="EMBL/GenBank/DDBJ databases">
        <title>Annotated genome of Streptomyces scopuliridis.</title>
        <authorList>
            <person name="Olson J.B."/>
        </authorList>
    </citation>
    <scope>NUCLEOTIDE SEQUENCE [LARGE SCALE GENOMIC DNA]</scope>
    <source>
        <strain evidence="2 3">RB72</strain>
    </source>
</reference>
<dbReference type="STRING" id="1440053.GCA_000718095_00777"/>
<dbReference type="EMBL" id="AZSP01000071">
    <property type="protein sequence ID" value="PVE12592.1"/>
    <property type="molecule type" value="Genomic_DNA"/>
</dbReference>
<feature type="region of interest" description="Disordered" evidence="1">
    <location>
        <begin position="88"/>
        <end position="130"/>
    </location>
</feature>
<feature type="region of interest" description="Disordered" evidence="1">
    <location>
        <begin position="219"/>
        <end position="244"/>
    </location>
</feature>
<evidence type="ECO:0000313" key="3">
    <source>
        <dbReference type="Proteomes" id="UP000245992"/>
    </source>
</evidence>
<evidence type="ECO:0000256" key="1">
    <source>
        <dbReference type="SAM" id="MobiDB-lite"/>
    </source>
</evidence>
<proteinExistence type="predicted"/>
<name>A0A2T7TBX6_9ACTN</name>